<dbReference type="GO" id="GO:0005737">
    <property type="term" value="C:cytoplasm"/>
    <property type="evidence" value="ECO:0007669"/>
    <property type="project" value="UniProtKB-SubCell"/>
</dbReference>
<gene>
    <name evidence="7" type="primary">argR</name>
    <name evidence="11" type="synonym">argR2</name>
    <name evidence="11" type="ORF">APU01nite_08030</name>
    <name evidence="12" type="ORF">SAMN04488100_10824</name>
</gene>
<dbReference type="InterPro" id="IPR036388">
    <property type="entry name" value="WH-like_DNA-bd_sf"/>
</dbReference>
<dbReference type="InterPro" id="IPR036251">
    <property type="entry name" value="Arg_repress_C_sf"/>
</dbReference>
<dbReference type="Gene3D" id="1.10.10.10">
    <property type="entry name" value="Winged helix-like DNA-binding domain superfamily/Winged helix DNA-binding domain"/>
    <property type="match status" value="1"/>
</dbReference>
<organism evidence="12 13">
    <name type="scientific">Alkalibacterium putridalgicola</name>
    <dbReference type="NCBI Taxonomy" id="426703"/>
    <lineage>
        <taxon>Bacteria</taxon>
        <taxon>Bacillati</taxon>
        <taxon>Bacillota</taxon>
        <taxon>Bacilli</taxon>
        <taxon>Lactobacillales</taxon>
        <taxon>Carnobacteriaceae</taxon>
        <taxon>Alkalibacterium</taxon>
    </lineage>
</organism>
<feature type="domain" description="Arginine repressor DNA-binding" evidence="9">
    <location>
        <begin position="1"/>
        <end position="68"/>
    </location>
</feature>
<dbReference type="InterPro" id="IPR036390">
    <property type="entry name" value="WH_DNA-bd_sf"/>
</dbReference>
<dbReference type="RefSeq" id="WP_091487392.1">
    <property type="nucleotide sequence ID" value="NZ_BJUX01000006.1"/>
</dbReference>
<dbReference type="SUPFAM" id="SSF46785">
    <property type="entry name" value="Winged helix' DNA-binding domain"/>
    <property type="match status" value="1"/>
</dbReference>
<evidence type="ECO:0000313" key="12">
    <source>
        <dbReference type="EMBL" id="SEL71351.1"/>
    </source>
</evidence>
<keyword evidence="7" id="KW-0678">Repressor</keyword>
<keyword evidence="4 7" id="KW-0805">Transcription regulation</keyword>
<dbReference type="PANTHER" id="PTHR34471:SF1">
    <property type="entry name" value="ARGININE REPRESSOR"/>
    <property type="match status" value="1"/>
</dbReference>
<evidence type="ECO:0000256" key="3">
    <source>
        <dbReference type="ARBA" id="ARBA00022490"/>
    </source>
</evidence>
<dbReference type="GO" id="GO:0003700">
    <property type="term" value="F:DNA-binding transcription factor activity"/>
    <property type="evidence" value="ECO:0007669"/>
    <property type="project" value="UniProtKB-UniRule"/>
</dbReference>
<dbReference type="HAMAP" id="MF_00173">
    <property type="entry name" value="Arg_repressor"/>
    <property type="match status" value="1"/>
</dbReference>
<dbReference type="Proteomes" id="UP000321425">
    <property type="component" value="Unassembled WGS sequence"/>
</dbReference>
<dbReference type="Pfam" id="PF02863">
    <property type="entry name" value="Arg_repressor_C"/>
    <property type="match status" value="1"/>
</dbReference>
<keyword evidence="5 7" id="KW-0238">DNA-binding</keyword>
<sequence>MKKKERHQLLRKLVQQDVIRKQEDFVDKLHERGIEVTQATISRDIKELQLVKVPAQDGGYRYNLPPEMNYDISKKLSRLMRDAFVSIDTQREFVLIRTLPGNAFALGSLIETAKYSEMFGCVSGDDTVLVICRDEESAERFQRRIISFI</sequence>
<dbReference type="UniPathway" id="UPA00068"/>
<dbReference type="GO" id="GO:0051259">
    <property type="term" value="P:protein complex oligomerization"/>
    <property type="evidence" value="ECO:0007669"/>
    <property type="project" value="InterPro"/>
</dbReference>
<dbReference type="Pfam" id="PF01316">
    <property type="entry name" value="Arg_repressor"/>
    <property type="match status" value="1"/>
</dbReference>
<evidence type="ECO:0000313" key="14">
    <source>
        <dbReference type="Proteomes" id="UP000321425"/>
    </source>
</evidence>
<evidence type="ECO:0000256" key="5">
    <source>
        <dbReference type="ARBA" id="ARBA00023125"/>
    </source>
</evidence>
<comment type="function">
    <text evidence="7">Regulates arginine biosynthesis genes.</text>
</comment>
<evidence type="ECO:0000256" key="8">
    <source>
        <dbReference type="NCBIfam" id="TIGR01529"/>
    </source>
</evidence>
<comment type="similarity">
    <text evidence="2 7">Belongs to the ArgR family.</text>
</comment>
<evidence type="ECO:0000256" key="2">
    <source>
        <dbReference type="ARBA" id="ARBA00008316"/>
    </source>
</evidence>
<dbReference type="Proteomes" id="UP000198548">
    <property type="component" value="Unassembled WGS sequence"/>
</dbReference>
<accession>A0A1H7SF73</accession>
<evidence type="ECO:0000259" key="9">
    <source>
        <dbReference type="Pfam" id="PF01316"/>
    </source>
</evidence>
<keyword evidence="7" id="KW-0028">Amino-acid biosynthesis</keyword>
<reference evidence="11 14" key="2">
    <citation type="submission" date="2019-07" db="EMBL/GenBank/DDBJ databases">
        <title>Whole genome shotgun sequence of Alkalibacterium putridalgicola NBRC 103243.</title>
        <authorList>
            <person name="Hosoyama A."/>
            <person name="Uohara A."/>
            <person name="Ohji S."/>
            <person name="Ichikawa N."/>
        </authorList>
    </citation>
    <scope>NUCLEOTIDE SEQUENCE [LARGE SCALE GENOMIC DNA]</scope>
    <source>
        <strain evidence="11 14">NBRC 103243</strain>
    </source>
</reference>
<evidence type="ECO:0000256" key="1">
    <source>
        <dbReference type="ARBA" id="ARBA00004496"/>
    </source>
</evidence>
<dbReference type="InterPro" id="IPR001669">
    <property type="entry name" value="Arg_repress"/>
</dbReference>
<evidence type="ECO:0000256" key="6">
    <source>
        <dbReference type="ARBA" id="ARBA00023163"/>
    </source>
</evidence>
<evidence type="ECO:0000256" key="7">
    <source>
        <dbReference type="HAMAP-Rule" id="MF_00173"/>
    </source>
</evidence>
<dbReference type="OrthoDB" id="9807089at2"/>
<comment type="subcellular location">
    <subcellularLocation>
        <location evidence="1 7">Cytoplasm</location>
    </subcellularLocation>
</comment>
<comment type="pathway">
    <text evidence="7">Amino-acid biosynthesis; L-arginine biosynthesis [regulation].</text>
</comment>
<dbReference type="GO" id="GO:0006526">
    <property type="term" value="P:L-arginine biosynthetic process"/>
    <property type="evidence" value="ECO:0007669"/>
    <property type="project" value="UniProtKB-UniPathway"/>
</dbReference>
<evidence type="ECO:0000313" key="11">
    <source>
        <dbReference type="EMBL" id="GEK88764.1"/>
    </source>
</evidence>
<name>A0A1H7SF73_9LACT</name>
<keyword evidence="7" id="KW-0055">Arginine biosynthesis</keyword>
<evidence type="ECO:0000256" key="4">
    <source>
        <dbReference type="ARBA" id="ARBA00023015"/>
    </source>
</evidence>
<dbReference type="STRING" id="426703.SAMN04488100_10824"/>
<evidence type="ECO:0000313" key="13">
    <source>
        <dbReference type="Proteomes" id="UP000198548"/>
    </source>
</evidence>
<evidence type="ECO:0000259" key="10">
    <source>
        <dbReference type="Pfam" id="PF02863"/>
    </source>
</evidence>
<dbReference type="InterPro" id="IPR020900">
    <property type="entry name" value="Arg_repress_DNA-bd"/>
</dbReference>
<dbReference type="EMBL" id="BJUX01000006">
    <property type="protein sequence ID" value="GEK88764.1"/>
    <property type="molecule type" value="Genomic_DNA"/>
</dbReference>
<dbReference type="PANTHER" id="PTHR34471">
    <property type="entry name" value="ARGININE REPRESSOR"/>
    <property type="match status" value="1"/>
</dbReference>
<keyword evidence="6 7" id="KW-0804">Transcription</keyword>
<dbReference type="EMBL" id="FOBL01000008">
    <property type="protein sequence ID" value="SEL71351.1"/>
    <property type="molecule type" value="Genomic_DNA"/>
</dbReference>
<dbReference type="AlphaFoldDB" id="A0A1H7SF73"/>
<dbReference type="SUPFAM" id="SSF55252">
    <property type="entry name" value="C-terminal domain of arginine repressor"/>
    <property type="match status" value="1"/>
</dbReference>
<dbReference type="GO" id="GO:0034618">
    <property type="term" value="F:arginine binding"/>
    <property type="evidence" value="ECO:0007669"/>
    <property type="project" value="InterPro"/>
</dbReference>
<dbReference type="GO" id="GO:0003677">
    <property type="term" value="F:DNA binding"/>
    <property type="evidence" value="ECO:0007669"/>
    <property type="project" value="UniProtKB-KW"/>
</dbReference>
<dbReference type="Gene3D" id="3.30.1360.40">
    <property type="match status" value="1"/>
</dbReference>
<protein>
    <recommendedName>
        <fullName evidence="7 8">Arginine repressor</fullName>
    </recommendedName>
</protein>
<keyword evidence="14" id="KW-1185">Reference proteome</keyword>
<dbReference type="NCBIfam" id="TIGR01529">
    <property type="entry name" value="argR_whole"/>
    <property type="match status" value="1"/>
</dbReference>
<dbReference type="PRINTS" id="PR01467">
    <property type="entry name" value="ARGREPRESSOR"/>
</dbReference>
<dbReference type="InterPro" id="IPR020899">
    <property type="entry name" value="Arg_repress_C"/>
</dbReference>
<feature type="domain" description="Arginine repressor C-terminal" evidence="10">
    <location>
        <begin position="80"/>
        <end position="145"/>
    </location>
</feature>
<keyword evidence="3 7" id="KW-0963">Cytoplasm</keyword>
<dbReference type="GO" id="GO:1900079">
    <property type="term" value="P:regulation of arginine biosynthetic process"/>
    <property type="evidence" value="ECO:0007669"/>
    <property type="project" value="UniProtKB-UniRule"/>
</dbReference>
<reference evidence="12 13" key="1">
    <citation type="submission" date="2016-10" db="EMBL/GenBank/DDBJ databases">
        <authorList>
            <person name="de Groot N.N."/>
        </authorList>
    </citation>
    <scope>NUCLEOTIDE SEQUENCE [LARGE SCALE GENOMIC DNA]</scope>
    <source>
        <strain evidence="12 13">DSM 19182</strain>
    </source>
</reference>
<proteinExistence type="inferred from homology"/>